<comment type="caution">
    <text evidence="2">The sequence shown here is derived from an EMBL/GenBank/DDBJ whole genome shotgun (WGS) entry which is preliminary data.</text>
</comment>
<dbReference type="Proteomes" id="UP000236333">
    <property type="component" value="Unassembled WGS sequence"/>
</dbReference>
<protein>
    <submittedName>
        <fullName evidence="2">Uncharacterized protein</fullName>
    </submittedName>
</protein>
<accession>A0A2J8ABS2</accession>
<sequence length="83" mass="8516">MHQAGGRSSSIAPAAASSSERIASTRRSSATTTGIDSALDTFGTRAAVVPSFLSSPLALARVLMRWPWRLSGMAICTHGGASP</sequence>
<evidence type="ECO:0000313" key="3">
    <source>
        <dbReference type="Proteomes" id="UP000236333"/>
    </source>
</evidence>
<evidence type="ECO:0000256" key="1">
    <source>
        <dbReference type="SAM" id="MobiDB-lite"/>
    </source>
</evidence>
<gene>
    <name evidence="2" type="ORF">TSOC_003355</name>
</gene>
<keyword evidence="3" id="KW-1185">Reference proteome</keyword>
<dbReference type="AlphaFoldDB" id="A0A2J8ABS2"/>
<reference evidence="2 3" key="1">
    <citation type="journal article" date="2017" name="Mol. Biol. Evol.">
        <title>The 4-celled Tetrabaena socialis nuclear genome reveals the essential components for genetic control of cell number at the origin of multicellularity in the volvocine lineage.</title>
        <authorList>
            <person name="Featherston J."/>
            <person name="Arakaki Y."/>
            <person name="Hanschen E.R."/>
            <person name="Ferris P.J."/>
            <person name="Michod R.E."/>
            <person name="Olson B.J.S.C."/>
            <person name="Nozaki H."/>
            <person name="Durand P.M."/>
        </authorList>
    </citation>
    <scope>NUCLEOTIDE SEQUENCE [LARGE SCALE GENOMIC DNA]</scope>
    <source>
        <strain evidence="2 3">NIES-571</strain>
    </source>
</reference>
<name>A0A2J8ABS2_9CHLO</name>
<evidence type="ECO:0000313" key="2">
    <source>
        <dbReference type="EMBL" id="PNH09974.1"/>
    </source>
</evidence>
<organism evidence="2 3">
    <name type="scientific">Tetrabaena socialis</name>
    <dbReference type="NCBI Taxonomy" id="47790"/>
    <lineage>
        <taxon>Eukaryota</taxon>
        <taxon>Viridiplantae</taxon>
        <taxon>Chlorophyta</taxon>
        <taxon>core chlorophytes</taxon>
        <taxon>Chlorophyceae</taxon>
        <taxon>CS clade</taxon>
        <taxon>Chlamydomonadales</taxon>
        <taxon>Tetrabaenaceae</taxon>
        <taxon>Tetrabaena</taxon>
    </lineage>
</organism>
<dbReference type="EMBL" id="PGGS01000072">
    <property type="protein sequence ID" value="PNH09974.1"/>
    <property type="molecule type" value="Genomic_DNA"/>
</dbReference>
<proteinExistence type="predicted"/>
<feature type="region of interest" description="Disordered" evidence="1">
    <location>
        <begin position="1"/>
        <end position="35"/>
    </location>
</feature>